<keyword evidence="5 9" id="KW-0136">Cellulose degradation</keyword>
<keyword evidence="13" id="KW-1185">Reference proteome</keyword>
<evidence type="ECO:0000256" key="2">
    <source>
        <dbReference type="ARBA" id="ARBA00006044"/>
    </source>
</evidence>
<keyword evidence="7 9" id="KW-0326">Glycosidase</keyword>
<evidence type="ECO:0000256" key="9">
    <source>
        <dbReference type="RuleBase" id="RU361164"/>
    </source>
</evidence>
<dbReference type="InterPro" id="IPR003609">
    <property type="entry name" value="Pan_app"/>
</dbReference>
<dbReference type="Gene3D" id="3.50.4.10">
    <property type="entry name" value="Hepatocyte Growth Factor"/>
    <property type="match status" value="2"/>
</dbReference>
<dbReference type="Proteomes" id="UP000320333">
    <property type="component" value="Unassembled WGS sequence"/>
</dbReference>
<keyword evidence="3" id="KW-0732">Signal</keyword>
<evidence type="ECO:0000256" key="4">
    <source>
        <dbReference type="ARBA" id="ARBA00022801"/>
    </source>
</evidence>
<feature type="domain" description="Apple" evidence="11">
    <location>
        <begin position="47"/>
        <end position="75"/>
    </location>
</feature>
<evidence type="ECO:0000313" key="13">
    <source>
        <dbReference type="Proteomes" id="UP000320333"/>
    </source>
</evidence>
<dbReference type="AlphaFoldDB" id="A0A507E0H4"/>
<dbReference type="Gene3D" id="2.70.100.10">
    <property type="entry name" value="Glycoside hydrolase, family 7, domain"/>
    <property type="match status" value="1"/>
</dbReference>
<comment type="catalytic activity">
    <reaction evidence="1">
        <text>Hydrolysis of (1-&gt;4)-beta-D-glucosidic linkages in cellulose and cellotetraose, releasing cellobiose from the non-reducing ends of the chains.</text>
        <dbReference type="EC" id="3.2.1.91"/>
    </reaction>
</comment>
<dbReference type="InterPro" id="IPR001722">
    <property type="entry name" value="Glyco_hydro_7"/>
</dbReference>
<dbReference type="Pfam" id="PF14295">
    <property type="entry name" value="PAN_4"/>
    <property type="match status" value="2"/>
</dbReference>
<dbReference type="EC" id="3.2.1.-" evidence="9"/>
<evidence type="ECO:0000256" key="3">
    <source>
        <dbReference type="ARBA" id="ARBA00022729"/>
    </source>
</evidence>
<dbReference type="OrthoDB" id="412382at2759"/>
<name>A0A507E0H4_9FUNG</name>
<keyword evidence="6" id="KW-0119">Carbohydrate metabolism</keyword>
<comment type="similarity">
    <text evidence="2 9">Belongs to the glycosyl hydrolase 7 (cellulase C) family.</text>
</comment>
<evidence type="ECO:0000256" key="6">
    <source>
        <dbReference type="ARBA" id="ARBA00023277"/>
    </source>
</evidence>
<evidence type="ECO:0000256" key="7">
    <source>
        <dbReference type="ARBA" id="ARBA00023295"/>
    </source>
</evidence>
<dbReference type="Pfam" id="PF00840">
    <property type="entry name" value="Glyco_hydro_7"/>
    <property type="match status" value="2"/>
</dbReference>
<dbReference type="PANTHER" id="PTHR33753:SF2">
    <property type="entry name" value="GLYCOSIDE HYDROLASE FAMILY 7 PROTEIN"/>
    <property type="match status" value="1"/>
</dbReference>
<evidence type="ECO:0000259" key="11">
    <source>
        <dbReference type="Pfam" id="PF14295"/>
    </source>
</evidence>
<dbReference type="STRING" id="246404.A0A507E0H4"/>
<evidence type="ECO:0000256" key="1">
    <source>
        <dbReference type="ARBA" id="ARBA00001641"/>
    </source>
</evidence>
<evidence type="ECO:0000313" key="12">
    <source>
        <dbReference type="EMBL" id="TPX57543.1"/>
    </source>
</evidence>
<dbReference type="SUPFAM" id="SSF49899">
    <property type="entry name" value="Concanavalin A-like lectins/glucanases"/>
    <property type="match status" value="1"/>
</dbReference>
<feature type="region of interest" description="Disordered" evidence="10">
    <location>
        <begin position="190"/>
        <end position="247"/>
    </location>
</feature>
<proteinExistence type="inferred from homology"/>
<feature type="compositionally biased region" description="Low complexity" evidence="10">
    <location>
        <begin position="196"/>
        <end position="240"/>
    </location>
</feature>
<dbReference type="GO" id="GO:0030245">
    <property type="term" value="P:cellulose catabolic process"/>
    <property type="evidence" value="ECO:0007669"/>
    <property type="project" value="UniProtKB-KW"/>
</dbReference>
<sequence length="523" mass="55333">MAPPSLNLNLAARDIAWTQVSGGGAWAFNCDWAGGPADIGNTRIPGEQCGGKCATTKDCTHFTWTNTNGGTCWLKSGAVTASQAFGKTNDQAVCGYIKSAGAAASVGIKWNYAADGSYWSPSCDWNGQDFAKSSVRGSQCSQECIKTAGCTHYTWTTLNGGTCWMKNGNVNPSAAFSTTKDGAVCGAVSGTPAKSTTGQPKTTTAKPPQTTNQPPKTTNLSPQTTNKPTTTKAVPVTTQPSSPGKTVTSAWAAAPASATRFPYIECDKTNTCYQRNTFLIPAWQNIASTIQESGDMSFGLGRFYLVDPAGSTYNQFYLNNRQITFNVDVAGVKCGQNSALYFSAMPVGLGSQYCDGQGSCMEMDIFEGNVAATQFTTHECKSRGQVNGNQCNHNGCSDTSNTKYSSQVGPKSFIDTTRPFKITTKFITSDNTDSGTLSSIVQVFEQDGKMFKTGNVNTGTCTAEWGGVPQMGKGMADGMTLILSFWEGGMDWLDGGFGNPKCASAVGQSQPAKYSKIRVEPIA</sequence>
<gene>
    <name evidence="12" type="ORF">CcCBS67573_g09239</name>
</gene>
<keyword evidence="8 9" id="KW-0624">Polysaccharide degradation</keyword>
<dbReference type="InterPro" id="IPR013320">
    <property type="entry name" value="ConA-like_dom_sf"/>
</dbReference>
<feature type="domain" description="Apple" evidence="11">
    <location>
        <begin position="125"/>
        <end position="166"/>
    </location>
</feature>
<evidence type="ECO:0000256" key="10">
    <source>
        <dbReference type="SAM" id="MobiDB-lite"/>
    </source>
</evidence>
<dbReference type="PRINTS" id="PR00734">
    <property type="entry name" value="GLHYDRLASE7"/>
</dbReference>
<organism evidence="12 13">
    <name type="scientific">Chytriomyces confervae</name>
    <dbReference type="NCBI Taxonomy" id="246404"/>
    <lineage>
        <taxon>Eukaryota</taxon>
        <taxon>Fungi</taxon>
        <taxon>Fungi incertae sedis</taxon>
        <taxon>Chytridiomycota</taxon>
        <taxon>Chytridiomycota incertae sedis</taxon>
        <taxon>Chytridiomycetes</taxon>
        <taxon>Chytridiales</taxon>
        <taxon>Chytriomycetaceae</taxon>
        <taxon>Chytriomyces</taxon>
    </lineage>
</organism>
<accession>A0A507E0H4</accession>
<evidence type="ECO:0000256" key="8">
    <source>
        <dbReference type="ARBA" id="ARBA00023326"/>
    </source>
</evidence>
<dbReference type="PANTHER" id="PTHR33753">
    <property type="entry name" value="1,4-BETA-D-GLUCAN CELLOBIOHYDROLASE B"/>
    <property type="match status" value="1"/>
</dbReference>
<dbReference type="EMBL" id="QEAP01000765">
    <property type="protein sequence ID" value="TPX57543.1"/>
    <property type="molecule type" value="Genomic_DNA"/>
</dbReference>
<protein>
    <recommendedName>
        <fullName evidence="9">Glucanase</fullName>
        <ecNumber evidence="9">3.2.1.-</ecNumber>
    </recommendedName>
</protein>
<keyword evidence="4 9" id="KW-0378">Hydrolase</keyword>
<reference evidence="12 13" key="1">
    <citation type="journal article" date="2019" name="Sci. Rep.">
        <title>Comparative genomics of chytrid fungi reveal insights into the obligate biotrophic and pathogenic lifestyle of Synchytrium endobioticum.</title>
        <authorList>
            <person name="van de Vossenberg B.T.L.H."/>
            <person name="Warris S."/>
            <person name="Nguyen H.D.T."/>
            <person name="van Gent-Pelzer M.P.E."/>
            <person name="Joly D.L."/>
            <person name="van de Geest H.C."/>
            <person name="Bonants P.J.M."/>
            <person name="Smith D.S."/>
            <person name="Levesque C.A."/>
            <person name="van der Lee T.A.J."/>
        </authorList>
    </citation>
    <scope>NUCLEOTIDE SEQUENCE [LARGE SCALE GENOMIC DNA]</scope>
    <source>
        <strain evidence="12 13">CBS 675.73</strain>
    </source>
</reference>
<comment type="caution">
    <text evidence="12">The sequence shown here is derived from an EMBL/GenBank/DDBJ whole genome shotgun (WGS) entry which is preliminary data.</text>
</comment>
<evidence type="ECO:0000256" key="5">
    <source>
        <dbReference type="ARBA" id="ARBA00023001"/>
    </source>
</evidence>
<dbReference type="GO" id="GO:0016162">
    <property type="term" value="F:cellulose 1,4-beta-cellobiosidase activity"/>
    <property type="evidence" value="ECO:0007669"/>
    <property type="project" value="UniProtKB-EC"/>
</dbReference>
<dbReference type="InterPro" id="IPR037019">
    <property type="entry name" value="Glyco_hydro_7_sf"/>
</dbReference>